<organism evidence="10 11">
    <name type="scientific">Pueribacillus theae</name>
    <dbReference type="NCBI Taxonomy" id="2171751"/>
    <lineage>
        <taxon>Bacteria</taxon>
        <taxon>Bacillati</taxon>
        <taxon>Bacillota</taxon>
        <taxon>Bacilli</taxon>
        <taxon>Bacillales</taxon>
        <taxon>Bacillaceae</taxon>
        <taxon>Pueribacillus</taxon>
    </lineage>
</organism>
<evidence type="ECO:0000256" key="5">
    <source>
        <dbReference type="ARBA" id="ARBA00022801"/>
    </source>
</evidence>
<dbReference type="Proteomes" id="UP000245998">
    <property type="component" value="Unassembled WGS sequence"/>
</dbReference>
<evidence type="ECO:0000259" key="9">
    <source>
        <dbReference type="Pfam" id="PF02811"/>
    </source>
</evidence>
<evidence type="ECO:0000256" key="3">
    <source>
        <dbReference type="ARBA" id="ARBA00013085"/>
    </source>
</evidence>
<dbReference type="InterPro" id="IPR010140">
    <property type="entry name" value="Histidinol_P_phosphatase_HisJ"/>
</dbReference>
<dbReference type="Pfam" id="PF02811">
    <property type="entry name" value="PHP"/>
    <property type="match status" value="1"/>
</dbReference>
<gene>
    <name evidence="10" type="ORF">DCC39_09945</name>
</gene>
<comment type="similarity">
    <text evidence="2 8">Belongs to the PHP hydrolase family. HisK subfamily.</text>
</comment>
<name>A0A2U1K0W1_9BACI</name>
<dbReference type="OrthoDB" id="9775255at2"/>
<proteinExistence type="inferred from homology"/>
<comment type="catalytic activity">
    <reaction evidence="7 8">
        <text>L-histidinol phosphate + H2O = L-histidinol + phosphate</text>
        <dbReference type="Rhea" id="RHEA:14465"/>
        <dbReference type="ChEBI" id="CHEBI:15377"/>
        <dbReference type="ChEBI" id="CHEBI:43474"/>
        <dbReference type="ChEBI" id="CHEBI:57699"/>
        <dbReference type="ChEBI" id="CHEBI:57980"/>
        <dbReference type="EC" id="3.1.3.15"/>
    </reaction>
</comment>
<reference evidence="10 11" key="1">
    <citation type="submission" date="2018-04" db="EMBL/GenBank/DDBJ databases">
        <title>Camelliibacillus theae gen. nov., sp. nov., isolated from Pu'er tea.</title>
        <authorList>
            <person name="Niu L."/>
        </authorList>
    </citation>
    <scope>NUCLEOTIDE SEQUENCE [LARGE SCALE GENOMIC DNA]</scope>
    <source>
        <strain evidence="10 11">T8</strain>
    </source>
</reference>
<evidence type="ECO:0000256" key="6">
    <source>
        <dbReference type="ARBA" id="ARBA00023102"/>
    </source>
</evidence>
<dbReference type="GO" id="GO:0005737">
    <property type="term" value="C:cytoplasm"/>
    <property type="evidence" value="ECO:0007669"/>
    <property type="project" value="TreeGrafter"/>
</dbReference>
<dbReference type="PANTHER" id="PTHR21039:SF0">
    <property type="entry name" value="HISTIDINOL-PHOSPHATASE"/>
    <property type="match status" value="1"/>
</dbReference>
<dbReference type="NCBIfam" id="TIGR01856">
    <property type="entry name" value="hisJ_fam"/>
    <property type="match status" value="1"/>
</dbReference>
<feature type="domain" description="PHP" evidence="9">
    <location>
        <begin position="4"/>
        <end position="213"/>
    </location>
</feature>
<keyword evidence="11" id="KW-1185">Reference proteome</keyword>
<comment type="caution">
    <text evidence="10">The sequence shown here is derived from an EMBL/GenBank/DDBJ whole genome shotgun (WGS) entry which is preliminary data.</text>
</comment>
<evidence type="ECO:0000256" key="2">
    <source>
        <dbReference type="ARBA" id="ARBA00009152"/>
    </source>
</evidence>
<dbReference type="GO" id="GO:0004401">
    <property type="term" value="F:histidinol-phosphatase activity"/>
    <property type="evidence" value="ECO:0007669"/>
    <property type="project" value="UniProtKB-UniRule"/>
</dbReference>
<protein>
    <recommendedName>
        <fullName evidence="3 8">Histidinol-phosphatase</fullName>
        <shortName evidence="8">HolPase</shortName>
        <ecNumber evidence="3 8">3.1.3.15</ecNumber>
    </recommendedName>
</protein>
<dbReference type="Gene3D" id="3.20.20.140">
    <property type="entry name" value="Metal-dependent hydrolases"/>
    <property type="match status" value="1"/>
</dbReference>
<dbReference type="UniPathway" id="UPA00031">
    <property type="reaction ID" value="UER00013"/>
</dbReference>
<comment type="pathway">
    <text evidence="1 8">Amino-acid biosynthesis; L-histidine biosynthesis; L-histidine from 5-phospho-alpha-D-ribose 1-diphosphate: step 8/9.</text>
</comment>
<dbReference type="InterPro" id="IPR004013">
    <property type="entry name" value="PHP_dom"/>
</dbReference>
<dbReference type="SUPFAM" id="SSF89550">
    <property type="entry name" value="PHP domain-like"/>
    <property type="match status" value="1"/>
</dbReference>
<sequence>MVYDGHVHTPFCPHGTADPFEEYIEKAISLGLKGMTFTEHAPLPYGFTDPTPEQDSGMKSEELLPYFETLKQLQSKYKHQITINIGLEVDYIEEFERETRELLDEWGDYLDDAILSVHFLKNNEKYFCLDFSPEMFEELAEEAGSISKVYEAYYKTVEKAILSDLGVNKPKRIGHLTLIRKFQKKFPVEKTYEETVVHLLDLMKRKHYELDYNGAGFSKPLCKEPYPPAWVINEAVKRNIPLIYGSDAHSVKGMAQGFQQLYLANATTSPSLLKG</sequence>
<dbReference type="EMBL" id="QCZG01000018">
    <property type="protein sequence ID" value="PWA11150.1"/>
    <property type="molecule type" value="Genomic_DNA"/>
</dbReference>
<dbReference type="NCBIfam" id="NF005996">
    <property type="entry name" value="PRK08123.1"/>
    <property type="match status" value="1"/>
</dbReference>
<dbReference type="GO" id="GO:0000105">
    <property type="term" value="P:L-histidine biosynthetic process"/>
    <property type="evidence" value="ECO:0007669"/>
    <property type="project" value="UniProtKB-UniRule"/>
</dbReference>
<dbReference type="AlphaFoldDB" id="A0A2U1K0W1"/>
<dbReference type="PANTHER" id="PTHR21039">
    <property type="entry name" value="HISTIDINOL PHOSPHATASE-RELATED"/>
    <property type="match status" value="1"/>
</dbReference>
<evidence type="ECO:0000256" key="8">
    <source>
        <dbReference type="RuleBase" id="RU366003"/>
    </source>
</evidence>
<evidence type="ECO:0000256" key="1">
    <source>
        <dbReference type="ARBA" id="ARBA00004970"/>
    </source>
</evidence>
<evidence type="ECO:0000256" key="4">
    <source>
        <dbReference type="ARBA" id="ARBA00022605"/>
    </source>
</evidence>
<accession>A0A2U1K0W1</accession>
<dbReference type="RefSeq" id="WP_116554745.1">
    <property type="nucleotide sequence ID" value="NZ_QCZG01000018.1"/>
</dbReference>
<evidence type="ECO:0000256" key="7">
    <source>
        <dbReference type="ARBA" id="ARBA00049158"/>
    </source>
</evidence>
<keyword evidence="4 8" id="KW-0028">Amino-acid biosynthesis</keyword>
<evidence type="ECO:0000313" key="10">
    <source>
        <dbReference type="EMBL" id="PWA11150.1"/>
    </source>
</evidence>
<evidence type="ECO:0000313" key="11">
    <source>
        <dbReference type="Proteomes" id="UP000245998"/>
    </source>
</evidence>
<dbReference type="EC" id="3.1.3.15" evidence="3 8"/>
<dbReference type="InterPro" id="IPR016195">
    <property type="entry name" value="Pol/histidinol_Pase-like"/>
</dbReference>
<keyword evidence="6 8" id="KW-0368">Histidine biosynthesis</keyword>
<dbReference type="CDD" id="cd12110">
    <property type="entry name" value="PHP_HisPPase_Hisj_like"/>
    <property type="match status" value="1"/>
</dbReference>
<keyword evidence="5 8" id="KW-0378">Hydrolase</keyword>